<accession>A0A0F8A2J8</accession>
<keyword evidence="2" id="KW-1185">Reference proteome</keyword>
<proteinExistence type="predicted"/>
<dbReference type="Proteomes" id="UP000054481">
    <property type="component" value="Unassembled WGS sequence"/>
</dbReference>
<evidence type="ECO:0000313" key="2">
    <source>
        <dbReference type="Proteomes" id="UP000054481"/>
    </source>
</evidence>
<dbReference type="OrthoDB" id="5426484at2759"/>
<dbReference type="EMBL" id="KQ030625">
    <property type="protein sequence ID" value="KJZ70444.1"/>
    <property type="molecule type" value="Genomic_DNA"/>
</dbReference>
<evidence type="ECO:0008006" key="3">
    <source>
        <dbReference type="Google" id="ProtNLM"/>
    </source>
</evidence>
<sequence>MDDFSISTTSTSAKKNIRQLEAIASSLFHQAEGQKVQFDPSKTELIHFSRQKKPILEGIWVGGLFFKAKPLVRWLGIHFDHQLRFKDHIAKKVTAAQAAFEGLSRLVSMQKGLSFRASRQLYQACVITIADYGAQLWYKGPKTPRSLIKPLQRLQNQALLKVLGVTARHIRALTAIKMYWHYERRLKAKEQRKTRLHDRAGPYYARGRTWARDATCARVTGEALRWRFYAGGSTLARRVVTLPPV</sequence>
<evidence type="ECO:0000313" key="1">
    <source>
        <dbReference type="EMBL" id="KJZ70444.1"/>
    </source>
</evidence>
<reference evidence="1 2" key="1">
    <citation type="journal article" date="2014" name="Genome Biol. Evol.">
        <title>Comparative genomics and transcriptomics analyses reveal divergent lifestyle features of nematode endoparasitic fungus Hirsutella minnesotensis.</title>
        <authorList>
            <person name="Lai Y."/>
            <person name="Liu K."/>
            <person name="Zhang X."/>
            <person name="Zhang X."/>
            <person name="Li K."/>
            <person name="Wang N."/>
            <person name="Shu C."/>
            <person name="Wu Y."/>
            <person name="Wang C."/>
            <person name="Bushley K.E."/>
            <person name="Xiang M."/>
            <person name="Liu X."/>
        </authorList>
    </citation>
    <scope>NUCLEOTIDE SEQUENCE [LARGE SCALE GENOMIC DNA]</scope>
    <source>
        <strain evidence="1 2">3608</strain>
    </source>
</reference>
<gene>
    <name evidence="1" type="ORF">HIM_10163</name>
</gene>
<dbReference type="AlphaFoldDB" id="A0A0F8A2J8"/>
<protein>
    <recommendedName>
        <fullName evidence="3">Reverse transcriptase domain-containing protein</fullName>
    </recommendedName>
</protein>
<dbReference type="PANTHER" id="PTHR33481:SF1">
    <property type="entry name" value="ENDONUCLEASE_EXONUCLEASE_PHOSPHATASE DOMAIN-CONTAINING PROTEIN-RELATED"/>
    <property type="match status" value="1"/>
</dbReference>
<dbReference type="PANTHER" id="PTHR33481">
    <property type="entry name" value="REVERSE TRANSCRIPTASE"/>
    <property type="match status" value="1"/>
</dbReference>
<organism evidence="1 2">
    <name type="scientific">Hirsutella minnesotensis 3608</name>
    <dbReference type="NCBI Taxonomy" id="1043627"/>
    <lineage>
        <taxon>Eukaryota</taxon>
        <taxon>Fungi</taxon>
        <taxon>Dikarya</taxon>
        <taxon>Ascomycota</taxon>
        <taxon>Pezizomycotina</taxon>
        <taxon>Sordariomycetes</taxon>
        <taxon>Hypocreomycetidae</taxon>
        <taxon>Hypocreales</taxon>
        <taxon>Ophiocordycipitaceae</taxon>
        <taxon>Hirsutella</taxon>
    </lineage>
</organism>
<name>A0A0F8A2J8_9HYPO</name>